<dbReference type="NCBIfam" id="NF002204">
    <property type="entry name" value="PRK01077.1"/>
    <property type="match status" value="1"/>
</dbReference>
<keyword evidence="4" id="KW-0169">Cobalamin biosynthesis</keyword>
<evidence type="ECO:0000256" key="6">
    <source>
        <dbReference type="ARBA" id="ARBA00022741"/>
    </source>
</evidence>
<dbReference type="Proteomes" id="UP000070578">
    <property type="component" value="Unassembled WGS sequence"/>
</dbReference>
<evidence type="ECO:0000259" key="10">
    <source>
        <dbReference type="Pfam" id="PF01656"/>
    </source>
</evidence>
<name>A0A139BQE2_9PROT</name>
<feature type="domain" description="CobQ/CobB/MinD/ParA nucleotide binding" evidence="10">
    <location>
        <begin position="23"/>
        <end position="193"/>
    </location>
</feature>
<dbReference type="InterPro" id="IPR027417">
    <property type="entry name" value="P-loop_NTPase"/>
</dbReference>
<dbReference type="GO" id="GO:0005524">
    <property type="term" value="F:ATP binding"/>
    <property type="evidence" value="ECO:0007669"/>
    <property type="project" value="UniProtKB-KW"/>
</dbReference>
<dbReference type="PANTHER" id="PTHR43873:SF1">
    <property type="entry name" value="COBYRINATE A,C-DIAMIDE SYNTHASE"/>
    <property type="match status" value="1"/>
</dbReference>
<evidence type="ECO:0000256" key="4">
    <source>
        <dbReference type="ARBA" id="ARBA00022573"/>
    </source>
</evidence>
<dbReference type="InterPro" id="IPR029062">
    <property type="entry name" value="Class_I_gatase-like"/>
</dbReference>
<keyword evidence="7" id="KW-0067">ATP-binding</keyword>
<keyword evidence="8" id="KW-0460">Magnesium</keyword>
<dbReference type="PROSITE" id="PS51274">
    <property type="entry name" value="GATASE_COBBQ"/>
    <property type="match status" value="1"/>
</dbReference>
<comment type="caution">
    <text evidence="12">The sequence shown here is derived from an EMBL/GenBank/DDBJ whole genome shotgun (WGS) entry which is preliminary data.</text>
</comment>
<dbReference type="NCBIfam" id="TIGR00379">
    <property type="entry name" value="cobB"/>
    <property type="match status" value="1"/>
</dbReference>
<dbReference type="PANTHER" id="PTHR43873">
    <property type="entry name" value="COBYRINATE A,C-DIAMIDE SYNTHASE"/>
    <property type="match status" value="1"/>
</dbReference>
<evidence type="ECO:0000256" key="3">
    <source>
        <dbReference type="ARBA" id="ARBA00006205"/>
    </source>
</evidence>
<dbReference type="EMBL" id="LSLI01000118">
    <property type="protein sequence ID" value="KXS30935.1"/>
    <property type="molecule type" value="Genomic_DNA"/>
</dbReference>
<protein>
    <submittedName>
        <fullName evidence="12">CobB/CobQ domain protein glutamine amidotransferase</fullName>
    </submittedName>
</protein>
<dbReference type="Pfam" id="PF07685">
    <property type="entry name" value="GATase_3"/>
    <property type="match status" value="1"/>
</dbReference>
<dbReference type="SUPFAM" id="SSF52317">
    <property type="entry name" value="Class I glutamine amidotransferase-like"/>
    <property type="match status" value="1"/>
</dbReference>
<dbReference type="InterPro" id="IPR004484">
    <property type="entry name" value="CbiA/CobB_synth"/>
</dbReference>
<evidence type="ECO:0000256" key="2">
    <source>
        <dbReference type="ARBA" id="ARBA00004953"/>
    </source>
</evidence>
<organism evidence="12 13">
    <name type="scientific">Candidatus Gallionella acididurans</name>
    <dbReference type="NCBI Taxonomy" id="1796491"/>
    <lineage>
        <taxon>Bacteria</taxon>
        <taxon>Pseudomonadati</taxon>
        <taxon>Pseudomonadota</taxon>
        <taxon>Betaproteobacteria</taxon>
        <taxon>Nitrosomonadales</taxon>
        <taxon>Gallionellaceae</taxon>
        <taxon>Gallionella</taxon>
    </lineage>
</organism>
<evidence type="ECO:0000256" key="8">
    <source>
        <dbReference type="ARBA" id="ARBA00022842"/>
    </source>
</evidence>
<proteinExistence type="inferred from homology"/>
<evidence type="ECO:0000256" key="9">
    <source>
        <dbReference type="ARBA" id="ARBA00022962"/>
    </source>
</evidence>
<keyword evidence="9 12" id="KW-0315">Glutamine amidotransferase</keyword>
<dbReference type="InterPro" id="IPR011698">
    <property type="entry name" value="GATase_3"/>
</dbReference>
<gene>
    <name evidence="12" type="ORF">AWT59_2944</name>
</gene>
<dbReference type="GO" id="GO:0009236">
    <property type="term" value="P:cobalamin biosynthetic process"/>
    <property type="evidence" value="ECO:0007669"/>
    <property type="project" value="UniProtKB-KW"/>
</dbReference>
<evidence type="ECO:0000256" key="5">
    <source>
        <dbReference type="ARBA" id="ARBA00022598"/>
    </source>
</evidence>
<keyword evidence="5" id="KW-0436">Ligase</keyword>
<comment type="similarity">
    <text evidence="3">Belongs to the CobB/CobQ family. CobQ subfamily.</text>
</comment>
<keyword evidence="6" id="KW-0547">Nucleotide-binding</keyword>
<reference evidence="12 13" key="1">
    <citation type="submission" date="2016-02" db="EMBL/GenBank/DDBJ databases">
        <authorList>
            <person name="Wen L."/>
            <person name="He K."/>
            <person name="Yang H."/>
        </authorList>
    </citation>
    <scope>NUCLEOTIDE SEQUENCE [LARGE SCALE GENOMIC DNA]</scope>
    <source>
        <strain evidence="12">ShG14-8</strain>
    </source>
</reference>
<dbReference type="InterPro" id="IPR002586">
    <property type="entry name" value="CobQ/CobB/MinD/ParA_Nub-bd_dom"/>
</dbReference>
<keyword evidence="12" id="KW-0808">Transferase</keyword>
<dbReference type="GO" id="GO:0042242">
    <property type="term" value="F:cobyrinic acid a,c-diamide synthase activity"/>
    <property type="evidence" value="ECO:0007669"/>
    <property type="project" value="InterPro"/>
</dbReference>
<dbReference type="CDD" id="cd03130">
    <property type="entry name" value="GATase1_CobB"/>
    <property type="match status" value="1"/>
</dbReference>
<reference evidence="12 13" key="2">
    <citation type="submission" date="2016-03" db="EMBL/GenBank/DDBJ databases">
        <title>New uncultured bacterium of the family Gallionellaceae from acid mine drainage: description and reconstruction of genome based on metagenomic analysis of microbial community.</title>
        <authorList>
            <person name="Kadnikov V."/>
            <person name="Ivasenko D."/>
            <person name="Beletsky A."/>
            <person name="Mardanov A."/>
            <person name="Danilova E."/>
            <person name="Pimenov N."/>
            <person name="Karnachuk O."/>
            <person name="Ravin N."/>
        </authorList>
    </citation>
    <scope>NUCLEOTIDE SEQUENCE [LARGE SCALE GENOMIC DNA]</scope>
    <source>
        <strain evidence="12">ShG14-8</strain>
    </source>
</reference>
<comment type="cofactor">
    <cofactor evidence="1">
        <name>Mg(2+)</name>
        <dbReference type="ChEBI" id="CHEBI:18420"/>
    </cofactor>
</comment>
<evidence type="ECO:0000259" key="11">
    <source>
        <dbReference type="Pfam" id="PF07685"/>
    </source>
</evidence>
<dbReference type="Pfam" id="PF01656">
    <property type="entry name" value="CbiA"/>
    <property type="match status" value="1"/>
</dbReference>
<dbReference type="SUPFAM" id="SSF52540">
    <property type="entry name" value="P-loop containing nucleoside triphosphate hydrolases"/>
    <property type="match status" value="1"/>
</dbReference>
<evidence type="ECO:0000256" key="1">
    <source>
        <dbReference type="ARBA" id="ARBA00001946"/>
    </source>
</evidence>
<dbReference type="AlphaFoldDB" id="A0A139BQE2"/>
<dbReference type="Gene3D" id="3.40.50.300">
    <property type="entry name" value="P-loop containing nucleotide triphosphate hydrolases"/>
    <property type="match status" value="2"/>
</dbReference>
<sequence length="443" mass="47891">NKASRRKKGWNFNLKSRDCPALFISAPGSNHGKTTVTAALARYHANQGRKVRVFKTGPDFLDPMILQRACGQPVYQLDLWLAGETECRRLVYEAAQEADLILVEGVMGLFDGVPCSADLAEKLGIPVLAVIDATGVAQTLGAIAYGLSGFRSGLQFAGILANSVASARHAEMIMAGIPSDIRYFGGLPRDRQFVLPDRHLGLVQAEEISDLESRLSAAALSIASTALAQLPEPVEFIIPAGELPPHLLAGVRIGIARDTAFSFIYASNLDVLREMGATLVFFSPLADAILPDVDSIYLPGGYPELHLQALQDNRAMKAALQAHFNLGKPIYAECGGMLYLLESITDKAGNRGQMADILPGHAFMQDRLQGLGYQSAPMPGGVMRSHTFHHSRIETQLAPTAFGKRLYNTTAGEAVFCLERLTASYLHCYFSSNFVAAAQLFLP</sequence>
<dbReference type="Gene3D" id="3.40.50.880">
    <property type="match status" value="1"/>
</dbReference>
<accession>A0A139BQE2</accession>
<comment type="pathway">
    <text evidence="2">Cofactor biosynthesis; adenosylcobalamin biosynthesis.</text>
</comment>
<dbReference type="GO" id="GO:0016740">
    <property type="term" value="F:transferase activity"/>
    <property type="evidence" value="ECO:0007669"/>
    <property type="project" value="UniProtKB-KW"/>
</dbReference>
<feature type="non-terminal residue" evidence="12">
    <location>
        <position position="1"/>
    </location>
</feature>
<evidence type="ECO:0000313" key="12">
    <source>
        <dbReference type="EMBL" id="KXS30935.1"/>
    </source>
</evidence>
<evidence type="ECO:0000313" key="13">
    <source>
        <dbReference type="Proteomes" id="UP000070578"/>
    </source>
</evidence>
<feature type="domain" description="CobB/CobQ-like glutamine amidotransferase" evidence="11">
    <location>
        <begin position="252"/>
        <end position="432"/>
    </location>
</feature>
<evidence type="ECO:0000256" key="7">
    <source>
        <dbReference type="ARBA" id="ARBA00022840"/>
    </source>
</evidence>
<dbReference type="PATRIC" id="fig|1796491.3.peg.3226"/>